<evidence type="ECO:0000313" key="4">
    <source>
        <dbReference type="Proteomes" id="UP000326950"/>
    </source>
</evidence>
<dbReference type="InterPro" id="IPR008922">
    <property type="entry name" value="Di-copper_centre_dom_sf"/>
</dbReference>
<protein>
    <submittedName>
        <fullName evidence="3">Common central domain of tyrosinase-domain-containing protein</fullName>
    </submittedName>
</protein>
<organism evidence="3 4">
    <name type="scientific">Aspergillus tamarii</name>
    <dbReference type="NCBI Taxonomy" id="41984"/>
    <lineage>
        <taxon>Eukaryota</taxon>
        <taxon>Fungi</taxon>
        <taxon>Dikarya</taxon>
        <taxon>Ascomycota</taxon>
        <taxon>Pezizomycotina</taxon>
        <taxon>Eurotiomycetes</taxon>
        <taxon>Eurotiomycetidae</taxon>
        <taxon>Eurotiales</taxon>
        <taxon>Aspergillaceae</taxon>
        <taxon>Aspergillus</taxon>
        <taxon>Aspergillus subgen. Circumdati</taxon>
    </lineage>
</organism>
<dbReference type="EMBL" id="ML738780">
    <property type="protein sequence ID" value="KAE8156093.1"/>
    <property type="molecule type" value="Genomic_DNA"/>
</dbReference>
<proteinExistence type="predicted"/>
<evidence type="ECO:0000256" key="1">
    <source>
        <dbReference type="SAM" id="MobiDB-lite"/>
    </source>
</evidence>
<feature type="region of interest" description="Disordered" evidence="1">
    <location>
        <begin position="21"/>
        <end position="41"/>
    </location>
</feature>
<dbReference type="GO" id="GO:0016491">
    <property type="term" value="F:oxidoreductase activity"/>
    <property type="evidence" value="ECO:0007669"/>
    <property type="project" value="InterPro"/>
</dbReference>
<feature type="domain" description="Tyrosinase copper-binding" evidence="2">
    <location>
        <begin position="136"/>
        <end position="359"/>
    </location>
</feature>
<dbReference type="Pfam" id="PF00264">
    <property type="entry name" value="Tyrosinase"/>
    <property type="match status" value="1"/>
</dbReference>
<evidence type="ECO:0000259" key="2">
    <source>
        <dbReference type="Pfam" id="PF00264"/>
    </source>
</evidence>
<dbReference type="AlphaFoldDB" id="A0A5N6UC01"/>
<sequence length="372" mass="42418">MAPDAGPYEYYPIVGIPVPDTDSDERIPVPDSGPCAGTNKKVPVRQDIDEWSTNQRNKRQVDLFVLALEKLQKMDPNERLSAFQLAGTKPTTKDITPWKAEEWPLTLPPSGIQQSIYEAMVNEVIPNFPRAQQSNWKKEADQWRLPYRDWTRTNRVPELAKYPTITVPKYDGAGVNRIDNPLFQFRNPTEKPMISAGVGSDNPWETADNNEEDMKFGSCIGTSRWPDEVDRKPDTEAWRQGVVNNYKVADKFRSTNWAREGGPEKPYGTTAEMVFRLLTVPIEYITFATTKIWSAPERTNKYAPEEAKRANKLNLSVDEDLNLEFIHNYVHGCAGGDGHMANVPVAAFDPLFWLHHWQVLILLFSRIAVFDH</sequence>
<dbReference type="SUPFAM" id="SSF48056">
    <property type="entry name" value="Di-copper centre-containing domain"/>
    <property type="match status" value="1"/>
</dbReference>
<dbReference type="OrthoDB" id="1658288at2759"/>
<gene>
    <name evidence="3" type="ORF">BDV40DRAFT_306402</name>
</gene>
<evidence type="ECO:0000313" key="3">
    <source>
        <dbReference type="EMBL" id="KAE8156093.1"/>
    </source>
</evidence>
<name>A0A5N6UC01_ASPTM</name>
<reference evidence="3 4" key="1">
    <citation type="submission" date="2019-04" db="EMBL/GenBank/DDBJ databases">
        <title>Friends and foes A comparative genomics study of 23 Aspergillus species from section Flavi.</title>
        <authorList>
            <consortium name="DOE Joint Genome Institute"/>
            <person name="Kjaerbolling I."/>
            <person name="Vesth T."/>
            <person name="Frisvad J.C."/>
            <person name="Nybo J.L."/>
            <person name="Theobald S."/>
            <person name="Kildgaard S."/>
            <person name="Isbrandt T."/>
            <person name="Kuo A."/>
            <person name="Sato A."/>
            <person name="Lyhne E.K."/>
            <person name="Kogle M.E."/>
            <person name="Wiebenga A."/>
            <person name="Kun R.S."/>
            <person name="Lubbers R.J."/>
            <person name="Makela M.R."/>
            <person name="Barry K."/>
            <person name="Chovatia M."/>
            <person name="Clum A."/>
            <person name="Daum C."/>
            <person name="Haridas S."/>
            <person name="He G."/>
            <person name="LaButti K."/>
            <person name="Lipzen A."/>
            <person name="Mondo S."/>
            <person name="Riley R."/>
            <person name="Salamov A."/>
            <person name="Simmons B.A."/>
            <person name="Magnuson J.K."/>
            <person name="Henrissat B."/>
            <person name="Mortensen U.H."/>
            <person name="Larsen T.O."/>
            <person name="Devries R.P."/>
            <person name="Grigoriev I.V."/>
            <person name="Machida M."/>
            <person name="Baker S.E."/>
            <person name="Andersen M.R."/>
        </authorList>
    </citation>
    <scope>NUCLEOTIDE SEQUENCE [LARGE SCALE GENOMIC DNA]</scope>
    <source>
        <strain evidence="3 4">CBS 117626</strain>
    </source>
</reference>
<accession>A0A5N6UC01</accession>
<dbReference type="Gene3D" id="1.10.1280.10">
    <property type="entry name" value="Di-copper center containing domain from catechol oxidase"/>
    <property type="match status" value="2"/>
</dbReference>
<keyword evidence="4" id="KW-1185">Reference proteome</keyword>
<dbReference type="Proteomes" id="UP000326950">
    <property type="component" value="Unassembled WGS sequence"/>
</dbReference>
<dbReference type="InterPro" id="IPR002227">
    <property type="entry name" value="Tyrosinase_Cu-bd"/>
</dbReference>